<protein>
    <submittedName>
        <fullName evidence="2">Uncharacterized protein</fullName>
    </submittedName>
</protein>
<dbReference type="AlphaFoldDB" id="A0A0W8G4A5"/>
<evidence type="ECO:0000256" key="1">
    <source>
        <dbReference type="SAM" id="MobiDB-lite"/>
    </source>
</evidence>
<reference evidence="2" key="1">
    <citation type="journal article" date="2015" name="Proc. Natl. Acad. Sci. U.S.A.">
        <title>Networks of energetic and metabolic interactions define dynamics in microbial communities.</title>
        <authorList>
            <person name="Embree M."/>
            <person name="Liu J.K."/>
            <person name="Al-Bassam M.M."/>
            <person name="Zengler K."/>
        </authorList>
    </citation>
    <scope>NUCLEOTIDE SEQUENCE</scope>
</reference>
<comment type="caution">
    <text evidence="2">The sequence shown here is derived from an EMBL/GenBank/DDBJ whole genome shotgun (WGS) entry which is preliminary data.</text>
</comment>
<sequence length="69" mass="7870">MHAPPYALHGNASRLRHPAGRRRSPASPRRRRRFLTSRPCKAKLTNREKGDTTDAGGWYGKRGRRSFSP</sequence>
<organism evidence="2">
    <name type="scientific">hydrocarbon metagenome</name>
    <dbReference type="NCBI Taxonomy" id="938273"/>
    <lineage>
        <taxon>unclassified sequences</taxon>
        <taxon>metagenomes</taxon>
        <taxon>ecological metagenomes</taxon>
    </lineage>
</organism>
<proteinExistence type="predicted"/>
<dbReference type="EMBL" id="LNQE01000279">
    <property type="protein sequence ID" value="KUG27868.1"/>
    <property type="molecule type" value="Genomic_DNA"/>
</dbReference>
<evidence type="ECO:0000313" key="2">
    <source>
        <dbReference type="EMBL" id="KUG27868.1"/>
    </source>
</evidence>
<accession>A0A0W8G4A5</accession>
<feature type="region of interest" description="Disordered" evidence="1">
    <location>
        <begin position="1"/>
        <end position="69"/>
    </location>
</feature>
<feature type="compositionally biased region" description="Basic residues" evidence="1">
    <location>
        <begin position="14"/>
        <end position="35"/>
    </location>
</feature>
<gene>
    <name evidence="2" type="ORF">ASZ90_002276</name>
</gene>
<name>A0A0W8G4A5_9ZZZZ</name>